<gene>
    <name evidence="2" type="ORF">CLV62_12579</name>
</gene>
<dbReference type="AlphaFoldDB" id="A0A2V3PM08"/>
<dbReference type="InterPro" id="IPR001387">
    <property type="entry name" value="Cro/C1-type_HTH"/>
</dbReference>
<comment type="caution">
    <text evidence="2">The sequence shown here is derived from an EMBL/GenBank/DDBJ whole genome shotgun (WGS) entry which is preliminary data.</text>
</comment>
<evidence type="ECO:0000259" key="1">
    <source>
        <dbReference type="PROSITE" id="PS50943"/>
    </source>
</evidence>
<organism evidence="2 3">
    <name type="scientific">Dysgonomonas alginatilytica</name>
    <dbReference type="NCBI Taxonomy" id="1605892"/>
    <lineage>
        <taxon>Bacteria</taxon>
        <taxon>Pseudomonadati</taxon>
        <taxon>Bacteroidota</taxon>
        <taxon>Bacteroidia</taxon>
        <taxon>Bacteroidales</taxon>
        <taxon>Dysgonomonadaceae</taxon>
        <taxon>Dysgonomonas</taxon>
    </lineage>
</organism>
<accession>A0A2V3PM08</accession>
<evidence type="ECO:0000313" key="2">
    <source>
        <dbReference type="EMBL" id="PXV61246.1"/>
    </source>
</evidence>
<reference evidence="2 3" key="1">
    <citation type="submission" date="2018-03" db="EMBL/GenBank/DDBJ databases">
        <title>Genomic Encyclopedia of Archaeal and Bacterial Type Strains, Phase II (KMG-II): from individual species to whole genera.</title>
        <authorList>
            <person name="Goeker M."/>
        </authorList>
    </citation>
    <scope>NUCLEOTIDE SEQUENCE [LARGE SCALE GENOMIC DNA]</scope>
    <source>
        <strain evidence="2 3">DSM 100214</strain>
    </source>
</reference>
<proteinExistence type="predicted"/>
<keyword evidence="3" id="KW-1185">Reference proteome</keyword>
<dbReference type="RefSeq" id="WP_110311866.1">
    <property type="nucleotide sequence ID" value="NZ_QICL01000025.1"/>
</dbReference>
<dbReference type="Gene3D" id="1.10.260.40">
    <property type="entry name" value="lambda repressor-like DNA-binding domains"/>
    <property type="match status" value="1"/>
</dbReference>
<dbReference type="Proteomes" id="UP000247973">
    <property type="component" value="Unassembled WGS sequence"/>
</dbReference>
<sequence length="99" mass="11099">MDFRKRIKEVCQIKGITQKDLAEKLGITDISLNKTLRGEYPQLQSLEKIANALNVDITELFDAPSKSGTIGIIRHNGEAYGINSIEDIRQLLTKIEKGE</sequence>
<feature type="domain" description="HTH cro/C1-type" evidence="1">
    <location>
        <begin position="7"/>
        <end position="60"/>
    </location>
</feature>
<dbReference type="InterPro" id="IPR010982">
    <property type="entry name" value="Lambda_DNA-bd_dom_sf"/>
</dbReference>
<name>A0A2V3PM08_9BACT</name>
<dbReference type="Pfam" id="PF13443">
    <property type="entry name" value="HTH_26"/>
    <property type="match status" value="1"/>
</dbReference>
<dbReference type="EMBL" id="QICL01000025">
    <property type="protein sequence ID" value="PXV61246.1"/>
    <property type="molecule type" value="Genomic_DNA"/>
</dbReference>
<evidence type="ECO:0000313" key="3">
    <source>
        <dbReference type="Proteomes" id="UP000247973"/>
    </source>
</evidence>
<dbReference type="CDD" id="cd00093">
    <property type="entry name" value="HTH_XRE"/>
    <property type="match status" value="1"/>
</dbReference>
<dbReference type="SMART" id="SM00530">
    <property type="entry name" value="HTH_XRE"/>
    <property type="match status" value="1"/>
</dbReference>
<protein>
    <submittedName>
        <fullName evidence="2">Helix-turn-helix protein</fullName>
    </submittedName>
</protein>
<dbReference type="PROSITE" id="PS50943">
    <property type="entry name" value="HTH_CROC1"/>
    <property type="match status" value="1"/>
</dbReference>
<dbReference type="SUPFAM" id="SSF47413">
    <property type="entry name" value="lambda repressor-like DNA-binding domains"/>
    <property type="match status" value="1"/>
</dbReference>
<dbReference type="GO" id="GO:0003677">
    <property type="term" value="F:DNA binding"/>
    <property type="evidence" value="ECO:0007669"/>
    <property type="project" value="InterPro"/>
</dbReference>
<dbReference type="OrthoDB" id="997766at2"/>